<organism evidence="2 3">
    <name type="scientific">Streblomastix strix</name>
    <dbReference type="NCBI Taxonomy" id="222440"/>
    <lineage>
        <taxon>Eukaryota</taxon>
        <taxon>Metamonada</taxon>
        <taxon>Preaxostyla</taxon>
        <taxon>Oxymonadida</taxon>
        <taxon>Streblomastigidae</taxon>
        <taxon>Streblomastix</taxon>
    </lineage>
</organism>
<feature type="transmembrane region" description="Helical" evidence="1">
    <location>
        <begin position="40"/>
        <end position="58"/>
    </location>
</feature>
<sequence length="73" mass="8709">MRAYRKNQRLQAQDTNKILTPEFFSSIRIMGMDIAFFKQLLFLFIINVNTKYLIIYPIRTKEIQSLIPALEQL</sequence>
<accession>A0A5J4V1E4</accession>
<gene>
    <name evidence="2" type="ORF">EZS28_028189</name>
</gene>
<evidence type="ECO:0000313" key="2">
    <source>
        <dbReference type="EMBL" id="KAA6376283.1"/>
    </source>
</evidence>
<evidence type="ECO:0000256" key="1">
    <source>
        <dbReference type="SAM" id="Phobius"/>
    </source>
</evidence>
<keyword evidence="1" id="KW-0472">Membrane</keyword>
<name>A0A5J4V1E4_9EUKA</name>
<evidence type="ECO:0000313" key="3">
    <source>
        <dbReference type="Proteomes" id="UP000324800"/>
    </source>
</evidence>
<dbReference type="Proteomes" id="UP000324800">
    <property type="component" value="Unassembled WGS sequence"/>
</dbReference>
<feature type="non-terminal residue" evidence="2">
    <location>
        <position position="73"/>
    </location>
</feature>
<reference evidence="2 3" key="1">
    <citation type="submission" date="2019-03" db="EMBL/GenBank/DDBJ databases">
        <title>Single cell metagenomics reveals metabolic interactions within the superorganism composed of flagellate Streblomastix strix and complex community of Bacteroidetes bacteria on its surface.</title>
        <authorList>
            <person name="Treitli S.C."/>
            <person name="Kolisko M."/>
            <person name="Husnik F."/>
            <person name="Keeling P."/>
            <person name="Hampl V."/>
        </authorList>
    </citation>
    <scope>NUCLEOTIDE SEQUENCE [LARGE SCALE GENOMIC DNA]</scope>
    <source>
        <strain evidence="2">ST1C</strain>
    </source>
</reference>
<keyword evidence="1" id="KW-1133">Transmembrane helix</keyword>
<comment type="caution">
    <text evidence="2">The sequence shown here is derived from an EMBL/GenBank/DDBJ whole genome shotgun (WGS) entry which is preliminary data.</text>
</comment>
<keyword evidence="1" id="KW-0812">Transmembrane</keyword>
<proteinExistence type="predicted"/>
<protein>
    <submittedName>
        <fullName evidence="2">Uncharacterized protein</fullName>
    </submittedName>
</protein>
<dbReference type="EMBL" id="SNRW01010632">
    <property type="protein sequence ID" value="KAA6376283.1"/>
    <property type="molecule type" value="Genomic_DNA"/>
</dbReference>
<dbReference type="AlphaFoldDB" id="A0A5J4V1E4"/>